<feature type="domain" description="A20-type" evidence="5">
    <location>
        <begin position="2"/>
        <end position="27"/>
    </location>
</feature>
<evidence type="ECO:0000313" key="6">
    <source>
        <dbReference type="EMBL" id="KAK7836962.1"/>
    </source>
</evidence>
<dbReference type="GO" id="GO:0003677">
    <property type="term" value="F:DNA binding"/>
    <property type="evidence" value="ECO:0007669"/>
    <property type="project" value="InterPro"/>
</dbReference>
<evidence type="ECO:0000256" key="3">
    <source>
        <dbReference type="ARBA" id="ARBA00022771"/>
    </source>
</evidence>
<comment type="caution">
    <text evidence="6">The sequence shown here is derived from an EMBL/GenBank/DDBJ whole genome shotgun (WGS) entry which is preliminary data.</text>
</comment>
<organism evidence="6 7">
    <name type="scientific">Quercus suber</name>
    <name type="common">Cork oak</name>
    <dbReference type="NCBI Taxonomy" id="58331"/>
    <lineage>
        <taxon>Eukaryota</taxon>
        <taxon>Viridiplantae</taxon>
        <taxon>Streptophyta</taxon>
        <taxon>Embryophyta</taxon>
        <taxon>Tracheophyta</taxon>
        <taxon>Spermatophyta</taxon>
        <taxon>Magnoliopsida</taxon>
        <taxon>eudicotyledons</taxon>
        <taxon>Gunneridae</taxon>
        <taxon>Pentapetalae</taxon>
        <taxon>rosids</taxon>
        <taxon>fabids</taxon>
        <taxon>Fagales</taxon>
        <taxon>Fagaceae</taxon>
        <taxon>Quercus</taxon>
    </lineage>
</organism>
<reference evidence="6 7" key="1">
    <citation type="journal article" date="2018" name="Sci. Data">
        <title>The draft genome sequence of cork oak.</title>
        <authorList>
            <person name="Ramos A.M."/>
            <person name="Usie A."/>
            <person name="Barbosa P."/>
            <person name="Barros P.M."/>
            <person name="Capote T."/>
            <person name="Chaves I."/>
            <person name="Simoes F."/>
            <person name="Abreu I."/>
            <person name="Carrasquinho I."/>
            <person name="Faro C."/>
            <person name="Guimaraes J.B."/>
            <person name="Mendonca D."/>
            <person name="Nobrega F."/>
            <person name="Rodrigues L."/>
            <person name="Saibo N.J.M."/>
            <person name="Varela M.C."/>
            <person name="Egas C."/>
            <person name="Matos J."/>
            <person name="Miguel C.M."/>
            <person name="Oliveira M.M."/>
            <person name="Ricardo C.P."/>
            <person name="Goncalves S."/>
        </authorList>
    </citation>
    <scope>NUCLEOTIDE SEQUENCE [LARGE SCALE GENOMIC DNA]</scope>
    <source>
        <strain evidence="7">cv. HL8</strain>
    </source>
</reference>
<keyword evidence="3" id="KW-0863">Zinc-finger</keyword>
<evidence type="ECO:0000256" key="2">
    <source>
        <dbReference type="ARBA" id="ARBA00022723"/>
    </source>
</evidence>
<proteinExistence type="predicted"/>
<name>A0AAW0KD72_QUESU</name>
<dbReference type="InterPro" id="IPR002653">
    <property type="entry name" value="Znf_A20"/>
</dbReference>
<dbReference type="Proteomes" id="UP000237347">
    <property type="component" value="Unassembled WGS sequence"/>
</dbReference>
<dbReference type="GO" id="GO:0008270">
    <property type="term" value="F:zinc ion binding"/>
    <property type="evidence" value="ECO:0007669"/>
    <property type="project" value="UniProtKB-KW"/>
</dbReference>
<evidence type="ECO:0000256" key="4">
    <source>
        <dbReference type="ARBA" id="ARBA00022833"/>
    </source>
</evidence>
<keyword evidence="4" id="KW-0862">Zinc</keyword>
<keyword evidence="7" id="KW-1185">Reference proteome</keyword>
<accession>A0AAW0KD72</accession>
<dbReference type="AlphaFoldDB" id="A0AAW0KD72"/>
<keyword evidence="2" id="KW-0479">Metal-binding</keyword>
<dbReference type="EMBL" id="PKMF04000340">
    <property type="protein sequence ID" value="KAK7836962.1"/>
    <property type="molecule type" value="Genomic_DNA"/>
</dbReference>
<evidence type="ECO:0000256" key="1">
    <source>
        <dbReference type="ARBA" id="ARBA00003732"/>
    </source>
</evidence>
<dbReference type="Gene3D" id="1.20.5.4770">
    <property type="match status" value="1"/>
</dbReference>
<gene>
    <name evidence="6" type="primary">SAP2_2</name>
    <name evidence="6" type="ORF">CFP56_021846</name>
</gene>
<evidence type="ECO:0000259" key="5">
    <source>
        <dbReference type="PROSITE" id="PS51036"/>
    </source>
</evidence>
<evidence type="ECO:0000313" key="7">
    <source>
        <dbReference type="Proteomes" id="UP000237347"/>
    </source>
</evidence>
<dbReference type="PROSITE" id="PS51036">
    <property type="entry name" value="ZF_A20"/>
    <property type="match status" value="1"/>
</dbReference>
<dbReference type="Pfam" id="PF01754">
    <property type="entry name" value="zf-A20"/>
    <property type="match status" value="1"/>
</dbReference>
<comment type="function">
    <text evidence="1">May be involved in environmental stress response.</text>
</comment>
<dbReference type="SUPFAM" id="SSF57716">
    <property type="entry name" value="Glucocorticoid receptor-like (DNA-binding domain)"/>
    <property type="match status" value="1"/>
</dbReference>
<sequence length="27" mass="2948">MKMDLSPCANGCGFFGMVDTRNMCSKC</sequence>
<protein>
    <submittedName>
        <fullName evidence="6">Zinc finger a20 and an1 domain-containing stress-associated protein 2</fullName>
    </submittedName>
</protein>